<reference evidence="1 2" key="1">
    <citation type="submission" date="2023-03" db="EMBL/GenBank/DDBJ databases">
        <title>WGS of Gossypium arboreum.</title>
        <authorList>
            <person name="Yu D."/>
        </authorList>
    </citation>
    <scope>NUCLEOTIDE SEQUENCE [LARGE SCALE GENOMIC DNA]</scope>
    <source>
        <tissue evidence="1">Leaf</tissue>
    </source>
</reference>
<organism evidence="1 2">
    <name type="scientific">Gossypium arboreum</name>
    <name type="common">Tree cotton</name>
    <name type="synonym">Gossypium nanking</name>
    <dbReference type="NCBI Taxonomy" id="29729"/>
    <lineage>
        <taxon>Eukaryota</taxon>
        <taxon>Viridiplantae</taxon>
        <taxon>Streptophyta</taxon>
        <taxon>Embryophyta</taxon>
        <taxon>Tracheophyta</taxon>
        <taxon>Spermatophyta</taxon>
        <taxon>Magnoliopsida</taxon>
        <taxon>eudicotyledons</taxon>
        <taxon>Gunneridae</taxon>
        <taxon>Pentapetalae</taxon>
        <taxon>rosids</taxon>
        <taxon>malvids</taxon>
        <taxon>Malvales</taxon>
        <taxon>Malvaceae</taxon>
        <taxon>Malvoideae</taxon>
        <taxon>Gossypium</taxon>
    </lineage>
</organism>
<gene>
    <name evidence="1" type="ORF">PVK06_029844</name>
</gene>
<dbReference type="Proteomes" id="UP001358586">
    <property type="component" value="Chromosome 9"/>
</dbReference>
<name>A0ABR0NLP2_GOSAR</name>
<comment type="caution">
    <text evidence="1">The sequence shown here is derived from an EMBL/GenBank/DDBJ whole genome shotgun (WGS) entry which is preliminary data.</text>
</comment>
<protein>
    <submittedName>
        <fullName evidence="1">Uncharacterized protein</fullName>
    </submittedName>
</protein>
<evidence type="ECO:0000313" key="2">
    <source>
        <dbReference type="Proteomes" id="UP001358586"/>
    </source>
</evidence>
<evidence type="ECO:0000313" key="1">
    <source>
        <dbReference type="EMBL" id="KAK5802259.1"/>
    </source>
</evidence>
<accession>A0ABR0NLP2</accession>
<proteinExistence type="predicted"/>
<keyword evidence="2" id="KW-1185">Reference proteome</keyword>
<sequence>MTNLPAYKALMKAFTEHNKRIIRQFFPPFRWKMKIGEEMEVDKEEMVNMTIGNGQKSLQFWQLCLAKQQKRGITADDIAIVHDTSTLGVVVVRHCSYTSVVKVSAEVHWEGNPIP</sequence>
<dbReference type="EMBL" id="JARKNE010000009">
    <property type="protein sequence ID" value="KAK5802259.1"/>
    <property type="molecule type" value="Genomic_DNA"/>
</dbReference>